<dbReference type="Pfam" id="PF08543">
    <property type="entry name" value="Phos_pyr_kin"/>
    <property type="match status" value="1"/>
</dbReference>
<evidence type="ECO:0000259" key="1">
    <source>
        <dbReference type="Pfam" id="PF08543"/>
    </source>
</evidence>
<evidence type="ECO:0000313" key="2">
    <source>
        <dbReference type="EMBL" id="PMD32375.1"/>
    </source>
</evidence>
<evidence type="ECO:0000313" key="3">
    <source>
        <dbReference type="Proteomes" id="UP000235786"/>
    </source>
</evidence>
<dbReference type="AlphaFoldDB" id="A0A2J6R1J0"/>
<sequence>MAKQSVLVVGSLDMSNRTGLQADQRVLEKYNIVTAIASTRLTTKDSSNSLEIFEAPLESLRNAIDEGVKGGVSVFKIVSSLGSVYTEESVLLLATVLEKAHYASVIVDTEAIFKTGRPTPPSVLRSVREKLLPLTTVLSATVPEVKLLLDDAGIPVAYPKSIEDVALLGKSVQALGPQHVLIKREIFDEGAKTTTLHYVLCGPGEPVIAASTIENVRGVTGLSYLIPSAIAANLANGTDVSVAVSAAFKFLQDMVSSGVYFE</sequence>
<dbReference type="EMBL" id="KZ613959">
    <property type="protein sequence ID" value="PMD32375.1"/>
    <property type="molecule type" value="Genomic_DNA"/>
</dbReference>
<dbReference type="Proteomes" id="UP000235786">
    <property type="component" value="Unassembled WGS sequence"/>
</dbReference>
<keyword evidence="3" id="KW-1185">Reference proteome</keyword>
<dbReference type="SUPFAM" id="SSF53613">
    <property type="entry name" value="Ribokinase-like"/>
    <property type="match status" value="1"/>
</dbReference>
<dbReference type="InterPro" id="IPR013749">
    <property type="entry name" value="PM/HMP-P_kinase-1"/>
</dbReference>
<dbReference type="GO" id="GO:0008902">
    <property type="term" value="F:hydroxymethylpyrimidine kinase activity"/>
    <property type="evidence" value="ECO:0007669"/>
    <property type="project" value="TreeGrafter"/>
</dbReference>
<accession>A0A2J6R1J0</accession>
<dbReference type="STRING" id="1149755.A0A2J6R1J0"/>
<dbReference type="PANTHER" id="PTHR20858">
    <property type="entry name" value="PHOSPHOMETHYLPYRIMIDINE KINASE"/>
    <property type="match status" value="1"/>
</dbReference>
<reference evidence="2 3" key="1">
    <citation type="submission" date="2016-04" db="EMBL/GenBank/DDBJ databases">
        <title>A degradative enzymes factory behind the ericoid mycorrhizal symbiosis.</title>
        <authorList>
            <consortium name="DOE Joint Genome Institute"/>
            <person name="Martino E."/>
            <person name="Morin E."/>
            <person name="Grelet G."/>
            <person name="Kuo A."/>
            <person name="Kohler A."/>
            <person name="Daghino S."/>
            <person name="Barry K."/>
            <person name="Choi C."/>
            <person name="Cichocki N."/>
            <person name="Clum A."/>
            <person name="Copeland A."/>
            <person name="Hainaut M."/>
            <person name="Haridas S."/>
            <person name="Labutti K."/>
            <person name="Lindquist E."/>
            <person name="Lipzen A."/>
            <person name="Khouja H.-R."/>
            <person name="Murat C."/>
            <person name="Ohm R."/>
            <person name="Olson A."/>
            <person name="Spatafora J."/>
            <person name="Veneault-Fourrey C."/>
            <person name="Henrissat B."/>
            <person name="Grigoriev I."/>
            <person name="Martin F."/>
            <person name="Perotto S."/>
        </authorList>
    </citation>
    <scope>NUCLEOTIDE SEQUENCE [LARGE SCALE GENOMIC DNA]</scope>
    <source>
        <strain evidence="2 3">F</strain>
    </source>
</reference>
<dbReference type="GO" id="GO:0005829">
    <property type="term" value="C:cytosol"/>
    <property type="evidence" value="ECO:0007669"/>
    <property type="project" value="TreeGrafter"/>
</dbReference>
<proteinExistence type="predicted"/>
<dbReference type="GO" id="GO:0008972">
    <property type="term" value="F:phosphomethylpyrimidine kinase activity"/>
    <property type="evidence" value="ECO:0007669"/>
    <property type="project" value="TreeGrafter"/>
</dbReference>
<organism evidence="2 3">
    <name type="scientific">Hyaloscypha variabilis (strain UAMH 11265 / GT02V1 / F)</name>
    <name type="common">Meliniomyces variabilis</name>
    <dbReference type="NCBI Taxonomy" id="1149755"/>
    <lineage>
        <taxon>Eukaryota</taxon>
        <taxon>Fungi</taxon>
        <taxon>Dikarya</taxon>
        <taxon>Ascomycota</taxon>
        <taxon>Pezizomycotina</taxon>
        <taxon>Leotiomycetes</taxon>
        <taxon>Helotiales</taxon>
        <taxon>Hyaloscyphaceae</taxon>
        <taxon>Hyaloscypha</taxon>
        <taxon>Hyaloscypha variabilis</taxon>
    </lineage>
</organism>
<protein>
    <submittedName>
        <fullName evidence="2">Ribokinase-like protein</fullName>
    </submittedName>
</protein>
<dbReference type="GO" id="GO:0009228">
    <property type="term" value="P:thiamine biosynthetic process"/>
    <property type="evidence" value="ECO:0007669"/>
    <property type="project" value="TreeGrafter"/>
</dbReference>
<dbReference type="OrthoDB" id="4896037at2759"/>
<dbReference type="PANTHER" id="PTHR20858:SF17">
    <property type="entry name" value="HYDROXYMETHYLPYRIMIDINE_PHOSPHOMETHYLPYRIMIDINE KINASE THI20-RELATED"/>
    <property type="match status" value="1"/>
</dbReference>
<keyword evidence="2" id="KW-0808">Transferase</keyword>
<dbReference type="Gene3D" id="3.40.1190.20">
    <property type="match status" value="1"/>
</dbReference>
<name>A0A2J6R1J0_HYAVF</name>
<gene>
    <name evidence="2" type="ORF">L207DRAFT_572156</name>
</gene>
<dbReference type="InterPro" id="IPR029056">
    <property type="entry name" value="Ribokinase-like"/>
</dbReference>
<feature type="domain" description="Pyridoxamine kinase/Phosphomethylpyrimidine kinase" evidence="1">
    <location>
        <begin position="13"/>
        <end position="259"/>
    </location>
</feature>
<keyword evidence="2" id="KW-0418">Kinase</keyword>